<comment type="caution">
    <text evidence="2">The sequence shown here is derived from an EMBL/GenBank/DDBJ whole genome shotgun (WGS) entry which is preliminary data.</text>
</comment>
<feature type="transmembrane region" description="Helical" evidence="1">
    <location>
        <begin position="49"/>
        <end position="69"/>
    </location>
</feature>
<keyword evidence="1" id="KW-1133">Transmembrane helix</keyword>
<gene>
    <name evidence="2" type="ORF">NQU55_15185</name>
</gene>
<feature type="transmembrane region" description="Helical" evidence="1">
    <location>
        <begin position="21"/>
        <end position="43"/>
    </location>
</feature>
<dbReference type="RefSeq" id="WP_168096684.1">
    <property type="nucleotide sequence ID" value="NZ_JAATER010000756.1"/>
</dbReference>
<accession>A0A9X2LHL1</accession>
<evidence type="ECO:0000313" key="2">
    <source>
        <dbReference type="EMBL" id="MCQ8771099.1"/>
    </source>
</evidence>
<keyword evidence="1" id="KW-0812">Transmembrane</keyword>
<evidence type="ECO:0000256" key="1">
    <source>
        <dbReference type="SAM" id="Phobius"/>
    </source>
</evidence>
<name>A0A9X2LHL1_9ACTN</name>
<reference evidence="2" key="1">
    <citation type="submission" date="2022-06" db="EMBL/GenBank/DDBJ databases">
        <title>WGS of actinobacteria.</title>
        <authorList>
            <person name="Thawai C."/>
        </authorList>
    </citation>
    <scope>NUCLEOTIDE SEQUENCE</scope>
    <source>
        <strain evidence="2">AA8</strain>
    </source>
</reference>
<keyword evidence="1" id="KW-0472">Membrane</keyword>
<dbReference type="AlphaFoldDB" id="A0A9X2LHL1"/>
<evidence type="ECO:0000313" key="3">
    <source>
        <dbReference type="Proteomes" id="UP001142374"/>
    </source>
</evidence>
<dbReference type="EMBL" id="JANIID010000011">
    <property type="protein sequence ID" value="MCQ8771099.1"/>
    <property type="molecule type" value="Genomic_DNA"/>
</dbReference>
<dbReference type="Proteomes" id="UP001142374">
    <property type="component" value="Unassembled WGS sequence"/>
</dbReference>
<proteinExistence type="predicted"/>
<protein>
    <submittedName>
        <fullName evidence="2">Uncharacterized protein</fullName>
    </submittedName>
</protein>
<sequence length="85" mass="9630">MSEPTPAPAAPQAGPPPRHHMALMIWVSVFPTLTVLELLFHQWLKRLPLVLQTLVLSACVVLTVVYVLMPRLQRLRARLLMRAAR</sequence>
<keyword evidence="3" id="KW-1185">Reference proteome</keyword>
<organism evidence="2 3">
    <name type="scientific">Streptomyces telluris</name>
    <dbReference type="NCBI Taxonomy" id="2720021"/>
    <lineage>
        <taxon>Bacteria</taxon>
        <taxon>Bacillati</taxon>
        <taxon>Actinomycetota</taxon>
        <taxon>Actinomycetes</taxon>
        <taxon>Kitasatosporales</taxon>
        <taxon>Streptomycetaceae</taxon>
        <taxon>Streptomyces</taxon>
    </lineage>
</organism>